<dbReference type="OrthoDB" id="332035at2"/>
<proteinExistence type="predicted"/>
<accession>A0A4V3JRJ0</accession>
<evidence type="ECO:0000313" key="2">
    <source>
        <dbReference type="Proteomes" id="UP000297762"/>
    </source>
</evidence>
<dbReference type="EMBL" id="RQGF01000028">
    <property type="protein sequence ID" value="TGL60432.1"/>
    <property type="molecule type" value="Genomic_DNA"/>
</dbReference>
<sequence length="63" mass="7648">MRTFLDFIHTEKTNHPQFMMSIQKEDPSFLHDWFQTLGYEVSLMECMQVIETYKVFLENTNLL</sequence>
<keyword evidence="2" id="KW-1185">Reference proteome</keyword>
<protein>
    <submittedName>
        <fullName evidence="1">Uncharacterized protein</fullName>
    </submittedName>
</protein>
<comment type="caution">
    <text evidence="1">The sequence shown here is derived from an EMBL/GenBank/DDBJ whole genome shotgun (WGS) entry which is preliminary data.</text>
</comment>
<evidence type="ECO:0000313" key="1">
    <source>
        <dbReference type="EMBL" id="TGL60432.1"/>
    </source>
</evidence>
<name>A0A4V3JRJ0_9LEPT</name>
<dbReference type="AlphaFoldDB" id="A0A4V3JRJ0"/>
<reference evidence="1" key="1">
    <citation type="journal article" date="2019" name="PLoS Negl. Trop. Dis.">
        <title>Revisiting the worldwide diversity of Leptospira species in the environment.</title>
        <authorList>
            <person name="Vincent A.T."/>
            <person name="Schiettekatte O."/>
            <person name="Bourhy P."/>
            <person name="Veyrier F.J."/>
            <person name="Picardeau M."/>
        </authorList>
    </citation>
    <scope>NUCLEOTIDE SEQUENCE [LARGE SCALE GENOMIC DNA]</scope>
    <source>
        <strain evidence="1">201702455</strain>
    </source>
</reference>
<dbReference type="Proteomes" id="UP000297762">
    <property type="component" value="Unassembled WGS sequence"/>
</dbReference>
<dbReference type="RefSeq" id="WP_135649606.1">
    <property type="nucleotide sequence ID" value="NZ_RQGF01000028.1"/>
</dbReference>
<gene>
    <name evidence="1" type="ORF">EHQ64_11340</name>
</gene>
<organism evidence="1 2">
    <name type="scientific">Leptospira sarikeiensis</name>
    <dbReference type="NCBI Taxonomy" id="2484943"/>
    <lineage>
        <taxon>Bacteria</taxon>
        <taxon>Pseudomonadati</taxon>
        <taxon>Spirochaetota</taxon>
        <taxon>Spirochaetia</taxon>
        <taxon>Leptospirales</taxon>
        <taxon>Leptospiraceae</taxon>
        <taxon>Leptospira</taxon>
    </lineage>
</organism>